<dbReference type="AlphaFoldDB" id="A0AAV9J0P5"/>
<organism evidence="2 3">
    <name type="scientific">Cyanidium caldarium</name>
    <name type="common">Red alga</name>
    <dbReference type="NCBI Taxonomy" id="2771"/>
    <lineage>
        <taxon>Eukaryota</taxon>
        <taxon>Rhodophyta</taxon>
        <taxon>Bangiophyceae</taxon>
        <taxon>Cyanidiales</taxon>
        <taxon>Cyanidiaceae</taxon>
        <taxon>Cyanidium</taxon>
    </lineage>
</organism>
<reference evidence="2 3" key="1">
    <citation type="submission" date="2022-07" db="EMBL/GenBank/DDBJ databases">
        <title>Genome-wide signatures of adaptation to extreme environments.</title>
        <authorList>
            <person name="Cho C.H."/>
            <person name="Yoon H.S."/>
        </authorList>
    </citation>
    <scope>NUCLEOTIDE SEQUENCE [LARGE SCALE GENOMIC DNA]</scope>
    <source>
        <strain evidence="2 3">DBV 063 E5</strain>
    </source>
</reference>
<evidence type="ECO:0000313" key="2">
    <source>
        <dbReference type="EMBL" id="KAK4538157.1"/>
    </source>
</evidence>
<sequence>MHREPVPWFLISCFLCTFLTLCLTGTLPTQAAVVMVPPGACENATHCLCRVDNIRMLSLYPLEDGERPVNEKMSCEARPRGARASHRCTCSGGELCVKTGDHYSVQPVGAIDAAALRAAAYWTRECARRYGPAVKPVIK</sequence>
<keyword evidence="3" id="KW-1185">Reference proteome</keyword>
<comment type="caution">
    <text evidence="2">The sequence shown here is derived from an EMBL/GenBank/DDBJ whole genome shotgun (WGS) entry which is preliminary data.</text>
</comment>
<proteinExistence type="predicted"/>
<evidence type="ECO:0000256" key="1">
    <source>
        <dbReference type="SAM" id="SignalP"/>
    </source>
</evidence>
<feature type="signal peptide" evidence="1">
    <location>
        <begin position="1"/>
        <end position="24"/>
    </location>
</feature>
<accession>A0AAV9J0P5</accession>
<dbReference type="EMBL" id="JANCYW010000016">
    <property type="protein sequence ID" value="KAK4538157.1"/>
    <property type="molecule type" value="Genomic_DNA"/>
</dbReference>
<keyword evidence="1" id="KW-0732">Signal</keyword>
<dbReference type="Proteomes" id="UP001301350">
    <property type="component" value="Unassembled WGS sequence"/>
</dbReference>
<name>A0AAV9J0P5_CYACA</name>
<feature type="chain" id="PRO_5043496911" evidence="1">
    <location>
        <begin position="25"/>
        <end position="139"/>
    </location>
</feature>
<evidence type="ECO:0000313" key="3">
    <source>
        <dbReference type="Proteomes" id="UP001301350"/>
    </source>
</evidence>
<protein>
    <submittedName>
        <fullName evidence="2">Uncharacterized protein</fullName>
    </submittedName>
</protein>
<gene>
    <name evidence="2" type="ORF">CDCA_CDCA16G4182</name>
</gene>